<dbReference type="Pfam" id="PF04082">
    <property type="entry name" value="Fungal_trans"/>
    <property type="match status" value="1"/>
</dbReference>
<keyword evidence="5" id="KW-0539">Nucleus</keyword>
<evidence type="ECO:0000256" key="6">
    <source>
        <dbReference type="SAM" id="MobiDB-lite"/>
    </source>
</evidence>
<evidence type="ECO:0000313" key="9">
    <source>
        <dbReference type="Proteomes" id="UP000307173"/>
    </source>
</evidence>
<name>A0A4T0X4J8_9ASCO</name>
<gene>
    <name evidence="8" type="ORF">CANINC_001031</name>
</gene>
<dbReference type="InterPro" id="IPR050675">
    <property type="entry name" value="OAF3"/>
</dbReference>
<organism evidence="8 9">
    <name type="scientific">Pichia inconspicua</name>
    <dbReference type="NCBI Taxonomy" id="52247"/>
    <lineage>
        <taxon>Eukaryota</taxon>
        <taxon>Fungi</taxon>
        <taxon>Dikarya</taxon>
        <taxon>Ascomycota</taxon>
        <taxon>Saccharomycotina</taxon>
        <taxon>Pichiomycetes</taxon>
        <taxon>Pichiales</taxon>
        <taxon>Pichiaceae</taxon>
        <taxon>Pichia</taxon>
    </lineage>
</organism>
<dbReference type="GO" id="GO:0000978">
    <property type="term" value="F:RNA polymerase II cis-regulatory region sequence-specific DNA binding"/>
    <property type="evidence" value="ECO:0007669"/>
    <property type="project" value="TreeGrafter"/>
</dbReference>
<keyword evidence="4" id="KW-0804">Transcription</keyword>
<dbReference type="InterPro" id="IPR001138">
    <property type="entry name" value="Zn2Cys6_DnaBD"/>
</dbReference>
<evidence type="ECO:0000256" key="2">
    <source>
        <dbReference type="ARBA" id="ARBA00023015"/>
    </source>
</evidence>
<keyword evidence="9" id="KW-1185">Reference proteome</keyword>
<dbReference type="GO" id="GO:0005634">
    <property type="term" value="C:nucleus"/>
    <property type="evidence" value="ECO:0007669"/>
    <property type="project" value="TreeGrafter"/>
</dbReference>
<evidence type="ECO:0000259" key="7">
    <source>
        <dbReference type="PROSITE" id="PS50048"/>
    </source>
</evidence>
<dbReference type="SMART" id="SM00906">
    <property type="entry name" value="Fungal_trans"/>
    <property type="match status" value="1"/>
</dbReference>
<dbReference type="PANTHER" id="PTHR31069">
    <property type="entry name" value="OLEATE-ACTIVATED TRANSCRIPTION FACTOR 1-RELATED"/>
    <property type="match status" value="1"/>
</dbReference>
<dbReference type="CDD" id="cd00067">
    <property type="entry name" value="GAL4"/>
    <property type="match status" value="1"/>
</dbReference>
<dbReference type="GO" id="GO:0006351">
    <property type="term" value="P:DNA-templated transcription"/>
    <property type="evidence" value="ECO:0007669"/>
    <property type="project" value="InterPro"/>
</dbReference>
<keyword evidence="2" id="KW-0805">Transcription regulation</keyword>
<accession>A0A4T0X4J8</accession>
<dbReference type="CDD" id="cd12148">
    <property type="entry name" value="fungal_TF_MHR"/>
    <property type="match status" value="1"/>
</dbReference>
<proteinExistence type="predicted"/>
<dbReference type="Proteomes" id="UP000307173">
    <property type="component" value="Unassembled WGS sequence"/>
</dbReference>
<dbReference type="PANTHER" id="PTHR31069:SF29">
    <property type="entry name" value="OLEATE-ACTIVATED TRANSCRIPTION FACTOR 1-RELATED"/>
    <property type="match status" value="1"/>
</dbReference>
<dbReference type="InterPro" id="IPR007219">
    <property type="entry name" value="XnlR_reg_dom"/>
</dbReference>
<protein>
    <recommendedName>
        <fullName evidence="7">Zn(2)-C6 fungal-type domain-containing protein</fullName>
    </recommendedName>
</protein>
<feature type="compositionally biased region" description="Basic and acidic residues" evidence="6">
    <location>
        <begin position="774"/>
        <end position="788"/>
    </location>
</feature>
<dbReference type="EMBL" id="SELW01000155">
    <property type="protein sequence ID" value="TID30329.1"/>
    <property type="molecule type" value="Genomic_DNA"/>
</dbReference>
<feature type="region of interest" description="Disordered" evidence="6">
    <location>
        <begin position="767"/>
        <end position="798"/>
    </location>
</feature>
<keyword evidence="1" id="KW-0479">Metal-binding</keyword>
<evidence type="ECO:0000313" key="8">
    <source>
        <dbReference type="EMBL" id="TID30329.1"/>
    </source>
</evidence>
<dbReference type="SMART" id="SM00066">
    <property type="entry name" value="GAL4"/>
    <property type="match status" value="1"/>
</dbReference>
<evidence type="ECO:0000256" key="3">
    <source>
        <dbReference type="ARBA" id="ARBA00023125"/>
    </source>
</evidence>
<dbReference type="InterPro" id="IPR036864">
    <property type="entry name" value="Zn2-C6_fun-type_DNA-bd_sf"/>
</dbReference>
<comment type="caution">
    <text evidence="8">The sequence shown here is derived from an EMBL/GenBank/DDBJ whole genome shotgun (WGS) entry which is preliminary data.</text>
</comment>
<dbReference type="GO" id="GO:0045944">
    <property type="term" value="P:positive regulation of transcription by RNA polymerase II"/>
    <property type="evidence" value="ECO:0007669"/>
    <property type="project" value="TreeGrafter"/>
</dbReference>
<evidence type="ECO:0000256" key="4">
    <source>
        <dbReference type="ARBA" id="ARBA00023163"/>
    </source>
</evidence>
<dbReference type="OrthoDB" id="4159781at2759"/>
<dbReference type="PROSITE" id="PS50048">
    <property type="entry name" value="ZN2_CY6_FUNGAL_2"/>
    <property type="match status" value="1"/>
</dbReference>
<dbReference type="SUPFAM" id="SSF57701">
    <property type="entry name" value="Zn2/Cys6 DNA-binding domain"/>
    <property type="match status" value="1"/>
</dbReference>
<dbReference type="Gene3D" id="4.10.240.10">
    <property type="entry name" value="Zn(2)-C6 fungal-type DNA-binding domain"/>
    <property type="match status" value="1"/>
</dbReference>
<sequence>MEESGLKDKVKKTRNKISVICQHCRKRKQKCDRKKPCGNCVESGLDKSCKYAVIQQNAHPKVNLNNEIIKLKLRINKLERIIHMHNIDLSTYKDIMPELTNDDTDEEDDPTVSLSEKFDSMMIKENKVLHSGTTSFFTYVTQDKKLASVFSEIQFSHQQIYENYKQKLKMKASEFNFKFDANHAKWLSETSCSQREWGSKEIQICATDTPPNVLLVQLLLNTIKEVNTFLPSFAVVNSLIDHFFEYVYPLIPLVDEDIFREDLNCVLIENPDGTINIDIPDEQIPVLREFIQSGAEIGTNYPVHAKHILMSLPGQESIFKKITLRNVQVLLLLRLYQAYSPEMHEENKENSLALSIIIQMCRSFGSTRDLAKFPDIFEDPREINLWRRLFFKLLSLDAQNAFEYGCPLIISDDEYDVTLPRLEESEMETLKSIKKGAAVTKSAEEIKKIVLENSINKDIALEYELILLIREGLNEFQNFKKKTKRSTLVRTLRKIQTFVDTKIPSMWELVQPLKNEGSINHFEKYCGATRTRVFETKLSALNYLMGFYYLLFLNDEVDSSYANTTPDSETFENNEELKKQDRSNIDMARAIEISFIILKFNYDYCKFMNQRGSGAVDAMNYQVYKTFSKKCEIFLFNRLMTAFVRAFLFLSSLFMRNIDERIVKVENLIKDFSNTIDAGVVLKWLEITKLENQDSCPEGTDELGMMIFLFIMNLFFEQYNLKDKFYMSWKIQMIIRIFVNYFSNNDKYSCKELLQPIINTDCRLSSSTSTSTFEEGKPLTSDLHRSGSSEDSSYNGRDPDFVFDNQYNGEVIETHFSDVENDKFMEDFLSSIDGNADLDAINSQARTFDINQLINPDPSRSIFDVLMEETKIHSNVEDVNLFSNNFFNSDNFQDIIDIFGASPTPDTDLFDSEIPHIRTSTSISSGSVLTARFDAFNSVD</sequence>
<dbReference type="STRING" id="52247.A0A4T0X4J8"/>
<keyword evidence="3" id="KW-0238">DNA-binding</keyword>
<dbReference type="GO" id="GO:0000981">
    <property type="term" value="F:DNA-binding transcription factor activity, RNA polymerase II-specific"/>
    <property type="evidence" value="ECO:0007669"/>
    <property type="project" value="InterPro"/>
</dbReference>
<dbReference type="Pfam" id="PF00172">
    <property type="entry name" value="Zn_clus"/>
    <property type="match status" value="1"/>
</dbReference>
<dbReference type="GO" id="GO:0008270">
    <property type="term" value="F:zinc ion binding"/>
    <property type="evidence" value="ECO:0007669"/>
    <property type="project" value="InterPro"/>
</dbReference>
<feature type="domain" description="Zn(2)-C6 fungal-type" evidence="7">
    <location>
        <begin position="20"/>
        <end position="51"/>
    </location>
</feature>
<dbReference type="AlphaFoldDB" id="A0A4T0X4J8"/>
<evidence type="ECO:0000256" key="5">
    <source>
        <dbReference type="ARBA" id="ARBA00023242"/>
    </source>
</evidence>
<evidence type="ECO:0000256" key="1">
    <source>
        <dbReference type="ARBA" id="ARBA00022723"/>
    </source>
</evidence>
<reference evidence="8 9" key="1">
    <citation type="journal article" date="2019" name="Front. Genet.">
        <title>Whole-Genome Sequencing of the Opportunistic Yeast Pathogen Candida inconspicua Uncovers Its Hybrid Origin.</title>
        <authorList>
            <person name="Mixao V."/>
            <person name="Hansen A.P."/>
            <person name="Saus E."/>
            <person name="Boekhout T."/>
            <person name="Lass-Florl C."/>
            <person name="Gabaldon T."/>
        </authorList>
    </citation>
    <scope>NUCLEOTIDE SEQUENCE [LARGE SCALE GENOMIC DNA]</scope>
    <source>
        <strain evidence="8 9">CBS 180</strain>
    </source>
</reference>